<keyword evidence="3" id="KW-1185">Reference proteome</keyword>
<dbReference type="AlphaFoldDB" id="A0A0D7AES9"/>
<reference evidence="2 3" key="1">
    <citation type="journal article" date="2015" name="Fungal Genet. Biol.">
        <title>Evolution of novel wood decay mechanisms in Agaricales revealed by the genome sequences of Fistulina hepatica and Cylindrobasidium torrendii.</title>
        <authorList>
            <person name="Floudas D."/>
            <person name="Held B.W."/>
            <person name="Riley R."/>
            <person name="Nagy L.G."/>
            <person name="Koehler G."/>
            <person name="Ransdell A.S."/>
            <person name="Younus H."/>
            <person name="Chow J."/>
            <person name="Chiniquy J."/>
            <person name="Lipzen A."/>
            <person name="Tritt A."/>
            <person name="Sun H."/>
            <person name="Haridas S."/>
            <person name="LaButti K."/>
            <person name="Ohm R.A."/>
            <person name="Kues U."/>
            <person name="Blanchette R.A."/>
            <person name="Grigoriev I.V."/>
            <person name="Minto R.E."/>
            <person name="Hibbett D.S."/>
        </authorList>
    </citation>
    <scope>NUCLEOTIDE SEQUENCE [LARGE SCALE GENOMIC DNA]</scope>
    <source>
        <strain evidence="2 3">ATCC 64428</strain>
    </source>
</reference>
<sequence>MEENGAVWADKTAELLSVISSAEGCTLPLVVRPSGFGKTTFLNTLTDYYDAAIPGFADVAFEATQCGFPGRKPGNRSWYLVMHLDLARTDSSSREKFRESLVRLLHSETECFIHKYIELLEWPADRVARILEYPETAFDVCLNAMRYSQRSIFLAIDNFTTPYKNAPDAETRDAIDDELYLYLGAVAEEFLGCGVIGNGIVVGEGVGCGSRGAFDGMTTDCTQAYAVRHAFGFTRTEVKQLGMIFSQDDSFVDDVQKLVPSYVYGREFESLHPKYAYTRDGRKMRPPEPVFAMDAVWKILEGRWEPLDVFDRKCLLDLDD</sequence>
<organism evidence="2 3">
    <name type="scientific">Fistulina hepatica ATCC 64428</name>
    <dbReference type="NCBI Taxonomy" id="1128425"/>
    <lineage>
        <taxon>Eukaryota</taxon>
        <taxon>Fungi</taxon>
        <taxon>Dikarya</taxon>
        <taxon>Basidiomycota</taxon>
        <taxon>Agaricomycotina</taxon>
        <taxon>Agaricomycetes</taxon>
        <taxon>Agaricomycetidae</taxon>
        <taxon>Agaricales</taxon>
        <taxon>Fistulinaceae</taxon>
        <taxon>Fistulina</taxon>
    </lineage>
</organism>
<dbReference type="EMBL" id="KN881835">
    <property type="protein sequence ID" value="KIY48381.1"/>
    <property type="molecule type" value="Genomic_DNA"/>
</dbReference>
<evidence type="ECO:0000259" key="1">
    <source>
        <dbReference type="Pfam" id="PF09820"/>
    </source>
</evidence>
<dbReference type="Proteomes" id="UP000054144">
    <property type="component" value="Unassembled WGS sequence"/>
</dbReference>
<proteinExistence type="predicted"/>
<dbReference type="OrthoDB" id="5380555at2759"/>
<name>A0A0D7AES9_9AGAR</name>
<dbReference type="InterPro" id="IPR018631">
    <property type="entry name" value="AAA-ATPase-like_dom"/>
</dbReference>
<accession>A0A0D7AES9</accession>
<gene>
    <name evidence="2" type="ORF">FISHEDRAFT_73704</name>
</gene>
<evidence type="ECO:0000313" key="3">
    <source>
        <dbReference type="Proteomes" id="UP000054144"/>
    </source>
</evidence>
<dbReference type="Pfam" id="PF09820">
    <property type="entry name" value="AAA-ATPase_like"/>
    <property type="match status" value="1"/>
</dbReference>
<evidence type="ECO:0000313" key="2">
    <source>
        <dbReference type="EMBL" id="KIY48381.1"/>
    </source>
</evidence>
<protein>
    <recommendedName>
        <fullName evidence="1">AAA-ATPase-like domain-containing protein</fullName>
    </recommendedName>
</protein>
<feature type="domain" description="AAA-ATPase-like" evidence="1">
    <location>
        <begin position="2"/>
        <end position="174"/>
    </location>
</feature>